<dbReference type="EMBL" id="QRAV01000025">
    <property type="protein sequence ID" value="RDL13450.1"/>
    <property type="molecule type" value="Genomic_DNA"/>
</dbReference>
<name>A0A370S121_PSEJE</name>
<evidence type="ECO:0000313" key="2">
    <source>
        <dbReference type="Proteomes" id="UP000255365"/>
    </source>
</evidence>
<protein>
    <submittedName>
        <fullName evidence="1">Uncharacterized protein</fullName>
    </submittedName>
</protein>
<comment type="caution">
    <text evidence="1">The sequence shown here is derived from an EMBL/GenBank/DDBJ whole genome shotgun (WGS) entry which is preliminary data.</text>
</comment>
<dbReference type="AlphaFoldDB" id="A0A370S121"/>
<sequence>MRPVMTRIGNPHTGFKGTGEALFHHWGVETVEAETGFGNFTVAVVEFPDGRVDTFLPSNILFIDGEDQAQAVIDAFNGDPKAA</sequence>
<proteinExistence type="predicted"/>
<organism evidence="1 2">
    <name type="scientific">Pseudomonas jessenii</name>
    <dbReference type="NCBI Taxonomy" id="77298"/>
    <lineage>
        <taxon>Bacteria</taxon>
        <taxon>Pseudomonadati</taxon>
        <taxon>Pseudomonadota</taxon>
        <taxon>Gammaproteobacteria</taxon>
        <taxon>Pseudomonadales</taxon>
        <taxon>Pseudomonadaceae</taxon>
        <taxon>Pseudomonas</taxon>
    </lineage>
</organism>
<dbReference type="Proteomes" id="UP000255365">
    <property type="component" value="Unassembled WGS sequence"/>
</dbReference>
<gene>
    <name evidence="1" type="ORF">DEU51_12547</name>
</gene>
<reference evidence="1 2" key="1">
    <citation type="submission" date="2018-07" db="EMBL/GenBank/DDBJ databases">
        <title>Genome sequencing of rice bacterial endophytes.</title>
        <authorList>
            <person name="Venturi V."/>
        </authorList>
    </citation>
    <scope>NUCLEOTIDE SEQUENCE [LARGE SCALE GENOMIC DNA]</scope>
    <source>
        <strain evidence="1 2">E2333</strain>
    </source>
</reference>
<evidence type="ECO:0000313" key="1">
    <source>
        <dbReference type="EMBL" id="RDL13450.1"/>
    </source>
</evidence>
<accession>A0A370S121</accession>